<dbReference type="Pfam" id="PF06428">
    <property type="entry name" value="Sec2p"/>
    <property type="match status" value="1"/>
</dbReference>
<proteinExistence type="predicted"/>
<dbReference type="PANTHER" id="PTHR14430:SF4">
    <property type="entry name" value="GDP_GTP EXCHANGE FACTOR SEC2 N-TERMINAL DOMAIN-CONTAINING PROTEIN"/>
    <property type="match status" value="1"/>
</dbReference>
<gene>
    <name evidence="6" type="ORF">LTR05_005928</name>
</gene>
<dbReference type="GO" id="GO:0005085">
    <property type="term" value="F:guanyl-nucleotide exchange factor activity"/>
    <property type="evidence" value="ECO:0007669"/>
    <property type="project" value="InterPro"/>
</dbReference>
<sequence>MSAQCPQCGHDFSHSHASEAQARIADLETQVRLLNSKASSYIDRVADYEDGMRSLQAECTRLQKERDNAVTIASKEHAGRSKEDMPPPPAPEWESATQGFRNTQSLYRLGSLTSYLPLRRKDTTSDLPPVPPLNTTLSQSTPDLSTPTTEYARASSPPPFATDPGRQGQSLTLVGLQSSLETERSLRQQAETTLAQSQTELEELTAQLFGQANEMVATERKARAKLEERVKLLETRDGEKRKRLERLESAVERIERVRRMIVDHETKMGTTAYAQVGVVSSSKSSSTATMAETFKYHRLNWVDYGVRPQPTEIDTYIETASAHMDGTVVPECDDGDNSDQPIFFNFCDGRNNFLNWTSLLLLKDDEGKLFLSIKDYYEYRRILFFEECEPSTGGYTVSDDDVSLWSAYAQDVGVDDNNTAKKAEWESIKLDVLKQAVQLCVSGSNYTIHPNKRIAMLPIRTFLLATGSRPLVFDDADDSYFGIGLGREEADRAPSRPRWGSNELGKAWMKVRVEEALKEMQYNGVVTAIEAIVHEEQVEDQGEDVSREPRVQVVWRRTNHGCLMAPAGYH</sequence>
<feature type="domain" description="NADAR" evidence="5">
    <location>
        <begin position="365"/>
        <end position="513"/>
    </location>
</feature>
<feature type="coiled-coil region" evidence="2">
    <location>
        <begin position="180"/>
        <end position="267"/>
    </location>
</feature>
<keyword evidence="1 2" id="KW-0175">Coiled coil</keyword>
<evidence type="ECO:0000259" key="4">
    <source>
        <dbReference type="Pfam" id="PF06428"/>
    </source>
</evidence>
<feature type="region of interest" description="Disordered" evidence="3">
    <location>
        <begin position="119"/>
        <end position="168"/>
    </location>
</feature>
<evidence type="ECO:0000313" key="6">
    <source>
        <dbReference type="EMBL" id="KAK5083426.1"/>
    </source>
</evidence>
<dbReference type="Pfam" id="PF08719">
    <property type="entry name" value="NADAR"/>
    <property type="match status" value="1"/>
</dbReference>
<name>A0AAN7SWJ9_9EURO</name>
<dbReference type="EMBL" id="JAVRRJ010000006">
    <property type="protein sequence ID" value="KAK5083426.1"/>
    <property type="molecule type" value="Genomic_DNA"/>
</dbReference>
<dbReference type="SUPFAM" id="SSF144284">
    <property type="entry name" value="Sec2 N-terminal region"/>
    <property type="match status" value="1"/>
</dbReference>
<feature type="compositionally biased region" description="Polar residues" evidence="3">
    <location>
        <begin position="133"/>
        <end position="149"/>
    </location>
</feature>
<reference evidence="6 7" key="1">
    <citation type="submission" date="2023-08" db="EMBL/GenBank/DDBJ databases">
        <title>Black Yeasts Isolated from many extreme environments.</title>
        <authorList>
            <person name="Coleine C."/>
            <person name="Stajich J.E."/>
            <person name="Selbmann L."/>
        </authorList>
    </citation>
    <scope>NUCLEOTIDE SEQUENCE [LARGE SCALE GENOMIC DNA]</scope>
    <source>
        <strain evidence="6 7">CCFEE 5910</strain>
    </source>
</reference>
<dbReference type="Gene3D" id="1.10.357.40">
    <property type="entry name" value="YbiA-like"/>
    <property type="match status" value="1"/>
</dbReference>
<dbReference type="Gene3D" id="6.10.140.910">
    <property type="match status" value="1"/>
</dbReference>
<evidence type="ECO:0008006" key="8">
    <source>
        <dbReference type="Google" id="ProtNLM"/>
    </source>
</evidence>
<keyword evidence="7" id="KW-1185">Reference proteome</keyword>
<dbReference type="InterPro" id="IPR040351">
    <property type="entry name" value="RAB3IL/RAB3IP/Sec2"/>
</dbReference>
<evidence type="ECO:0000259" key="5">
    <source>
        <dbReference type="Pfam" id="PF08719"/>
    </source>
</evidence>
<dbReference type="GO" id="GO:0006887">
    <property type="term" value="P:exocytosis"/>
    <property type="evidence" value="ECO:0007669"/>
    <property type="project" value="TreeGrafter"/>
</dbReference>
<feature type="coiled-coil region" evidence="2">
    <location>
        <begin position="17"/>
        <end position="72"/>
    </location>
</feature>
<feature type="compositionally biased region" description="Basic and acidic residues" evidence="3">
    <location>
        <begin position="74"/>
        <end position="85"/>
    </location>
</feature>
<accession>A0AAN7SWJ9</accession>
<dbReference type="SUPFAM" id="SSF143990">
    <property type="entry name" value="YbiA-like"/>
    <property type="match status" value="1"/>
</dbReference>
<dbReference type="InterPro" id="IPR012816">
    <property type="entry name" value="NADAR"/>
</dbReference>
<dbReference type="InterPro" id="IPR037238">
    <property type="entry name" value="YbiA-like_sf"/>
</dbReference>
<feature type="domain" description="GDP/GTP exchange factor Sec2 N-terminal" evidence="4">
    <location>
        <begin position="176"/>
        <end position="249"/>
    </location>
</feature>
<dbReference type="CDD" id="cd15457">
    <property type="entry name" value="NADAR"/>
    <property type="match status" value="1"/>
</dbReference>
<dbReference type="GO" id="GO:0070319">
    <property type="term" value="C:Golgi to plasma membrane transport vesicle"/>
    <property type="evidence" value="ECO:0007669"/>
    <property type="project" value="TreeGrafter"/>
</dbReference>
<evidence type="ECO:0000256" key="3">
    <source>
        <dbReference type="SAM" id="MobiDB-lite"/>
    </source>
</evidence>
<feature type="region of interest" description="Disordered" evidence="3">
    <location>
        <begin position="74"/>
        <end position="95"/>
    </location>
</feature>
<organism evidence="6 7">
    <name type="scientific">Lithohypha guttulata</name>
    <dbReference type="NCBI Taxonomy" id="1690604"/>
    <lineage>
        <taxon>Eukaryota</taxon>
        <taxon>Fungi</taxon>
        <taxon>Dikarya</taxon>
        <taxon>Ascomycota</taxon>
        <taxon>Pezizomycotina</taxon>
        <taxon>Eurotiomycetes</taxon>
        <taxon>Chaetothyriomycetidae</taxon>
        <taxon>Chaetothyriales</taxon>
        <taxon>Trichomeriaceae</taxon>
        <taxon>Lithohypha</taxon>
    </lineage>
</organism>
<dbReference type="GO" id="GO:0051286">
    <property type="term" value="C:cell tip"/>
    <property type="evidence" value="ECO:0007669"/>
    <property type="project" value="TreeGrafter"/>
</dbReference>
<dbReference type="InterPro" id="IPR009449">
    <property type="entry name" value="Sec2_N"/>
</dbReference>
<evidence type="ECO:0000256" key="1">
    <source>
        <dbReference type="ARBA" id="ARBA00023054"/>
    </source>
</evidence>
<protein>
    <recommendedName>
        <fullName evidence="8">GDP/GTP exchange factor Sec2 N-terminal domain-containing protein</fullName>
    </recommendedName>
</protein>
<comment type="caution">
    <text evidence="6">The sequence shown here is derived from an EMBL/GenBank/DDBJ whole genome shotgun (WGS) entry which is preliminary data.</text>
</comment>
<dbReference type="PANTHER" id="PTHR14430">
    <property type="entry name" value="RABIN3-RELATED"/>
    <property type="match status" value="1"/>
</dbReference>
<dbReference type="Proteomes" id="UP001309876">
    <property type="component" value="Unassembled WGS sequence"/>
</dbReference>
<evidence type="ECO:0000256" key="2">
    <source>
        <dbReference type="SAM" id="Coils"/>
    </source>
</evidence>
<evidence type="ECO:0000313" key="7">
    <source>
        <dbReference type="Proteomes" id="UP001309876"/>
    </source>
</evidence>
<dbReference type="AlphaFoldDB" id="A0AAN7SWJ9"/>